<proteinExistence type="predicted"/>
<evidence type="ECO:0000313" key="1">
    <source>
        <dbReference type="EMBL" id="KAF7838697.1"/>
    </source>
</evidence>
<dbReference type="Proteomes" id="UP000634136">
    <property type="component" value="Unassembled WGS sequence"/>
</dbReference>
<comment type="caution">
    <text evidence="1">The sequence shown here is derived from an EMBL/GenBank/DDBJ whole genome shotgun (WGS) entry which is preliminary data.</text>
</comment>
<dbReference type="EMBL" id="JAAIUW010000003">
    <property type="protein sequence ID" value="KAF7838697.1"/>
    <property type="molecule type" value="Genomic_DNA"/>
</dbReference>
<evidence type="ECO:0000313" key="2">
    <source>
        <dbReference type="Proteomes" id="UP000634136"/>
    </source>
</evidence>
<reference evidence="1" key="1">
    <citation type="submission" date="2020-09" db="EMBL/GenBank/DDBJ databases">
        <title>Genome-Enabled Discovery of Anthraquinone Biosynthesis in Senna tora.</title>
        <authorList>
            <person name="Kang S.-H."/>
            <person name="Pandey R.P."/>
            <person name="Lee C.-M."/>
            <person name="Sim J.-S."/>
            <person name="Jeong J.-T."/>
            <person name="Choi B.-S."/>
            <person name="Jung M."/>
            <person name="Ginzburg D."/>
            <person name="Zhao K."/>
            <person name="Won S.Y."/>
            <person name="Oh T.-J."/>
            <person name="Yu Y."/>
            <person name="Kim N.-H."/>
            <person name="Lee O.R."/>
            <person name="Lee T.-H."/>
            <person name="Bashyal P."/>
            <person name="Kim T.-S."/>
            <person name="Lee W.-H."/>
            <person name="Kawkins C."/>
            <person name="Kim C.-K."/>
            <person name="Kim J.S."/>
            <person name="Ahn B.O."/>
            <person name="Rhee S.Y."/>
            <person name="Sohng J.K."/>
        </authorList>
    </citation>
    <scope>NUCLEOTIDE SEQUENCE</scope>
    <source>
        <tissue evidence="1">Leaf</tissue>
    </source>
</reference>
<name>A0A835CH39_9FABA</name>
<gene>
    <name evidence="1" type="ORF">G2W53_007179</name>
</gene>
<protein>
    <submittedName>
        <fullName evidence="1">Uncharacterized protein</fullName>
    </submittedName>
</protein>
<organism evidence="1 2">
    <name type="scientific">Senna tora</name>
    <dbReference type="NCBI Taxonomy" id="362788"/>
    <lineage>
        <taxon>Eukaryota</taxon>
        <taxon>Viridiplantae</taxon>
        <taxon>Streptophyta</taxon>
        <taxon>Embryophyta</taxon>
        <taxon>Tracheophyta</taxon>
        <taxon>Spermatophyta</taxon>
        <taxon>Magnoliopsida</taxon>
        <taxon>eudicotyledons</taxon>
        <taxon>Gunneridae</taxon>
        <taxon>Pentapetalae</taxon>
        <taxon>rosids</taxon>
        <taxon>fabids</taxon>
        <taxon>Fabales</taxon>
        <taxon>Fabaceae</taxon>
        <taxon>Caesalpinioideae</taxon>
        <taxon>Cassia clade</taxon>
        <taxon>Senna</taxon>
    </lineage>
</organism>
<dbReference type="AlphaFoldDB" id="A0A835CH39"/>
<sequence>MKRKREAEEQSFRKKRRWIELEMAKCNVEKIGQQIVNMIEEEVNVDFEEGLEMRKGEKWRQRNNLATIRVYEELKSIPVEKKGMWKASPERPPMEG</sequence>
<keyword evidence="2" id="KW-1185">Reference proteome</keyword>
<accession>A0A835CH39</accession>